<proteinExistence type="predicted"/>
<evidence type="ECO:0000313" key="2">
    <source>
        <dbReference type="Proteomes" id="UP000440578"/>
    </source>
</evidence>
<accession>A0A6A4VWT6</accession>
<organism evidence="1 2">
    <name type="scientific">Amphibalanus amphitrite</name>
    <name type="common">Striped barnacle</name>
    <name type="synonym">Balanus amphitrite</name>
    <dbReference type="NCBI Taxonomy" id="1232801"/>
    <lineage>
        <taxon>Eukaryota</taxon>
        <taxon>Metazoa</taxon>
        <taxon>Ecdysozoa</taxon>
        <taxon>Arthropoda</taxon>
        <taxon>Crustacea</taxon>
        <taxon>Multicrustacea</taxon>
        <taxon>Cirripedia</taxon>
        <taxon>Thoracica</taxon>
        <taxon>Thoracicalcarea</taxon>
        <taxon>Balanomorpha</taxon>
        <taxon>Balanoidea</taxon>
        <taxon>Balanidae</taxon>
        <taxon>Amphibalaninae</taxon>
        <taxon>Amphibalanus</taxon>
    </lineage>
</organism>
<protein>
    <submittedName>
        <fullName evidence="1">Uncharacterized protein</fullName>
    </submittedName>
</protein>
<name>A0A6A4VWT6_AMPAM</name>
<comment type="caution">
    <text evidence="1">The sequence shown here is derived from an EMBL/GenBank/DDBJ whole genome shotgun (WGS) entry which is preliminary data.</text>
</comment>
<sequence>MEKNKEKTETRVTQLASSTLRRAPMLGRKITRRLSLVTRVPSLLTNRNYQVTGSRESIRIRAPRPRKVRSFHVTVVLPDDSQRTGCRIAPTGPRAVEAPVAPSADCHLMASDGVERSVEWRWMVSDAVSGDVDGVGHWTGPGPTVVSSEGDLFHF</sequence>
<reference evidence="1 2" key="1">
    <citation type="submission" date="2019-07" db="EMBL/GenBank/DDBJ databases">
        <title>Draft genome assembly of a fouling barnacle, Amphibalanus amphitrite (Darwin, 1854): The first reference genome for Thecostraca.</title>
        <authorList>
            <person name="Kim W."/>
        </authorList>
    </citation>
    <scope>NUCLEOTIDE SEQUENCE [LARGE SCALE GENOMIC DNA]</scope>
    <source>
        <strain evidence="1">SNU_AA5</strain>
        <tissue evidence="1">Soma without cirri and trophi</tissue>
    </source>
</reference>
<dbReference type="Proteomes" id="UP000440578">
    <property type="component" value="Unassembled WGS sequence"/>
</dbReference>
<dbReference type="AlphaFoldDB" id="A0A6A4VWT6"/>
<evidence type="ECO:0000313" key="1">
    <source>
        <dbReference type="EMBL" id="KAF0293841.1"/>
    </source>
</evidence>
<keyword evidence="2" id="KW-1185">Reference proteome</keyword>
<dbReference type="EMBL" id="VIIS01001717">
    <property type="protein sequence ID" value="KAF0293841.1"/>
    <property type="molecule type" value="Genomic_DNA"/>
</dbReference>
<gene>
    <name evidence="1" type="ORF">FJT64_008390</name>
</gene>